<proteinExistence type="predicted"/>
<sequence>MAQLLDDAGTPLSACRAALVLIAENGSAASQRSFDGGSGQALRRGLGADGLMAWAPHRPGCGRA</sequence>
<keyword evidence="2" id="KW-1185">Reference proteome</keyword>
<gene>
    <name evidence="1" type="ORF">MSZNOR_4127</name>
</gene>
<accession>A0ABN8XAF2</accession>
<reference evidence="1 2" key="1">
    <citation type="submission" date="2023-03" db="EMBL/GenBank/DDBJ databases">
        <authorList>
            <person name="Pearce D."/>
        </authorList>
    </citation>
    <scope>NUCLEOTIDE SEQUENCE [LARGE SCALE GENOMIC DNA]</scope>
    <source>
        <strain evidence="1">Msz</strain>
    </source>
</reference>
<name>A0ABN8XAF2_9GAMM</name>
<protein>
    <submittedName>
        <fullName evidence="1">Uncharacterized protein</fullName>
    </submittedName>
</protein>
<evidence type="ECO:0000313" key="1">
    <source>
        <dbReference type="EMBL" id="CAI8935310.1"/>
    </source>
</evidence>
<organism evidence="1 2">
    <name type="scientific">Methylocaldum szegediense</name>
    <dbReference type="NCBI Taxonomy" id="73780"/>
    <lineage>
        <taxon>Bacteria</taxon>
        <taxon>Pseudomonadati</taxon>
        <taxon>Pseudomonadota</taxon>
        <taxon>Gammaproteobacteria</taxon>
        <taxon>Methylococcales</taxon>
        <taxon>Methylococcaceae</taxon>
        <taxon>Methylocaldum</taxon>
    </lineage>
</organism>
<dbReference type="Proteomes" id="UP001162030">
    <property type="component" value="Chromosome"/>
</dbReference>
<dbReference type="EMBL" id="OX458333">
    <property type="protein sequence ID" value="CAI8935310.1"/>
    <property type="molecule type" value="Genomic_DNA"/>
</dbReference>
<evidence type="ECO:0000313" key="2">
    <source>
        <dbReference type="Proteomes" id="UP001162030"/>
    </source>
</evidence>